<dbReference type="Gene3D" id="3.40.710.10">
    <property type="entry name" value="DD-peptidase/beta-lactamase superfamily"/>
    <property type="match status" value="1"/>
</dbReference>
<name>A6GGG0_9BACT</name>
<dbReference type="Proteomes" id="UP000005801">
    <property type="component" value="Unassembled WGS sequence"/>
</dbReference>
<evidence type="ECO:0000259" key="2">
    <source>
        <dbReference type="Pfam" id="PF00144"/>
    </source>
</evidence>
<dbReference type="InterPro" id="IPR012338">
    <property type="entry name" value="Beta-lactam/transpept-like"/>
</dbReference>
<gene>
    <name evidence="3" type="ORF">PPSIR1_22441</name>
</gene>
<dbReference type="eggNOG" id="COG1680">
    <property type="taxonomic scope" value="Bacteria"/>
</dbReference>
<dbReference type="EMBL" id="ABCS01000106">
    <property type="protein sequence ID" value="EDM75036.1"/>
    <property type="molecule type" value="Genomic_DNA"/>
</dbReference>
<dbReference type="InterPro" id="IPR001466">
    <property type="entry name" value="Beta-lactam-related"/>
</dbReference>
<accession>A6GGG0</accession>
<feature type="compositionally biased region" description="Basic and acidic residues" evidence="1">
    <location>
        <begin position="18"/>
        <end position="28"/>
    </location>
</feature>
<dbReference type="PANTHER" id="PTHR46825">
    <property type="entry name" value="D-ALANYL-D-ALANINE-CARBOXYPEPTIDASE/ENDOPEPTIDASE AMPH"/>
    <property type="match status" value="1"/>
</dbReference>
<sequence length="615" mass="66225">MGLQLIASGCDATQGRARQRDAETETETRGAASPARYRATQEVVNDHALEFMRAEGNKEIVGMSLALVDEDEVAWATGWGQADVDAKLRASPRTVYDVGSVTKVITVAAVLQAVEAGSLRLDAPLSELLPELHLDAGAEAEITLEDLLTHQSGLPSDWFFHSLSTDPPPFPELVQEIQGVPLAAPPRTRTLYSNLGMSLAGLALARATGHDYETQVTESLLRPAGMRTAHFVGGPEPQAVRLPSYEGPRGAGGLAGIERAAAYRHGEARTNPQFRLSPAGGMRASVLDLAAFARLVLGRGRVDGRTLLSPESVDAMLSPHNLELPLDLGHSFGYAWFLDRHEFDWLGSVASHGGRTFYHHAVLIILPEHGLAVAVAANSLGAGEAVETLAAEALLMAVYEKHGLESPGGAPPPEPDAPTKKRVRAFLRAHGGDYATSIGLSTITEKDGAPWSRSRVGHNELQLLPADDTVNSSGLDAAVIESMPGAVLRFLERDERALMAIERDGRLHRAAVRLDAPAKIPEAWRARAGRWEQLRQPGEVSTIREPTIEVSGGRLRLSFLGLLEEPPLPVVLVLEPIDDRTARIAGLARGQGSLIEVRGEGERERIWWSGRELGR</sequence>
<dbReference type="Pfam" id="PF00144">
    <property type="entry name" value="Beta-lactamase"/>
    <property type="match status" value="1"/>
</dbReference>
<reference evidence="3 4" key="1">
    <citation type="submission" date="2007-06" db="EMBL/GenBank/DDBJ databases">
        <authorList>
            <person name="Shimkets L."/>
            <person name="Ferriera S."/>
            <person name="Johnson J."/>
            <person name="Kravitz S."/>
            <person name="Beeson K."/>
            <person name="Sutton G."/>
            <person name="Rogers Y.-H."/>
            <person name="Friedman R."/>
            <person name="Frazier M."/>
            <person name="Venter J.C."/>
        </authorList>
    </citation>
    <scope>NUCLEOTIDE SEQUENCE [LARGE SCALE GENOMIC DNA]</scope>
    <source>
        <strain evidence="3 4">SIR-1</strain>
    </source>
</reference>
<dbReference type="SUPFAM" id="SSF56601">
    <property type="entry name" value="beta-lactamase/transpeptidase-like"/>
    <property type="match status" value="1"/>
</dbReference>
<feature type="region of interest" description="Disordered" evidence="1">
    <location>
        <begin position="12"/>
        <end position="34"/>
    </location>
</feature>
<protein>
    <submittedName>
        <fullName evidence="3">Beta-lactamase</fullName>
    </submittedName>
</protein>
<evidence type="ECO:0000313" key="4">
    <source>
        <dbReference type="Proteomes" id="UP000005801"/>
    </source>
</evidence>
<feature type="domain" description="Beta-lactamase-related" evidence="2">
    <location>
        <begin position="57"/>
        <end position="389"/>
    </location>
</feature>
<organism evidence="3 4">
    <name type="scientific">Plesiocystis pacifica SIR-1</name>
    <dbReference type="NCBI Taxonomy" id="391625"/>
    <lineage>
        <taxon>Bacteria</taxon>
        <taxon>Pseudomonadati</taxon>
        <taxon>Myxococcota</taxon>
        <taxon>Polyangia</taxon>
        <taxon>Nannocystales</taxon>
        <taxon>Nannocystaceae</taxon>
        <taxon>Plesiocystis</taxon>
    </lineage>
</organism>
<dbReference type="AlphaFoldDB" id="A6GGG0"/>
<evidence type="ECO:0000256" key="1">
    <source>
        <dbReference type="SAM" id="MobiDB-lite"/>
    </source>
</evidence>
<dbReference type="PANTHER" id="PTHR46825:SF9">
    <property type="entry name" value="BETA-LACTAMASE-RELATED DOMAIN-CONTAINING PROTEIN"/>
    <property type="match status" value="1"/>
</dbReference>
<comment type="caution">
    <text evidence="3">The sequence shown here is derived from an EMBL/GenBank/DDBJ whole genome shotgun (WGS) entry which is preliminary data.</text>
</comment>
<evidence type="ECO:0000313" key="3">
    <source>
        <dbReference type="EMBL" id="EDM75036.1"/>
    </source>
</evidence>
<keyword evidence="4" id="KW-1185">Reference proteome</keyword>
<dbReference type="InterPro" id="IPR050491">
    <property type="entry name" value="AmpC-like"/>
</dbReference>
<dbReference type="STRING" id="391625.PPSIR1_22441"/>
<proteinExistence type="predicted"/>